<reference evidence="18 19" key="1">
    <citation type="submission" date="2024-09" db="EMBL/GenBank/DDBJ databases">
        <title>Rethinking Asexuality: The Enigmatic Case of Functional Sexual Genes in Lepraria (Stereocaulaceae).</title>
        <authorList>
            <person name="Doellman M."/>
            <person name="Sun Y."/>
            <person name="Barcenas-Pena A."/>
            <person name="Lumbsch H.T."/>
            <person name="Grewe F."/>
        </authorList>
    </citation>
    <scope>NUCLEOTIDE SEQUENCE [LARGE SCALE GENOMIC DNA]</scope>
    <source>
        <strain evidence="18 19">Grewe 0041</strain>
    </source>
</reference>
<evidence type="ECO:0000256" key="9">
    <source>
        <dbReference type="ARBA" id="ARBA00022763"/>
    </source>
</evidence>
<dbReference type="PROSITE" id="PS51698">
    <property type="entry name" value="U_BOX"/>
    <property type="match status" value="1"/>
</dbReference>
<dbReference type="InterPro" id="IPR015943">
    <property type="entry name" value="WD40/YVTN_repeat-like_dom_sf"/>
</dbReference>
<gene>
    <name evidence="18" type="ORF">ABVK25_006758</name>
</gene>
<dbReference type="PANTHER" id="PTHR43995">
    <property type="entry name" value="PRE-MRNA-PROCESSING FACTOR 19"/>
    <property type="match status" value="1"/>
</dbReference>
<dbReference type="PROSITE" id="PS50082">
    <property type="entry name" value="WD_REPEATS_2"/>
    <property type="match status" value="2"/>
</dbReference>
<organism evidence="18 19">
    <name type="scientific">Lepraria finkii</name>
    <dbReference type="NCBI Taxonomy" id="1340010"/>
    <lineage>
        <taxon>Eukaryota</taxon>
        <taxon>Fungi</taxon>
        <taxon>Dikarya</taxon>
        <taxon>Ascomycota</taxon>
        <taxon>Pezizomycotina</taxon>
        <taxon>Lecanoromycetes</taxon>
        <taxon>OSLEUM clade</taxon>
        <taxon>Lecanoromycetidae</taxon>
        <taxon>Lecanorales</taxon>
        <taxon>Lecanorineae</taxon>
        <taxon>Stereocaulaceae</taxon>
        <taxon>Lepraria</taxon>
    </lineage>
</organism>
<evidence type="ECO:0000259" key="17">
    <source>
        <dbReference type="PROSITE" id="PS51698"/>
    </source>
</evidence>
<dbReference type="InterPro" id="IPR003613">
    <property type="entry name" value="Ubox_domain"/>
</dbReference>
<evidence type="ECO:0000256" key="5">
    <source>
        <dbReference type="ARBA" id="ARBA00022664"/>
    </source>
</evidence>
<keyword evidence="19" id="KW-1185">Reference proteome</keyword>
<keyword evidence="11" id="KW-0413">Isomerase</keyword>
<dbReference type="InterPro" id="IPR036322">
    <property type="entry name" value="WD40_repeat_dom_sf"/>
</dbReference>
<dbReference type="EC" id="2.3.2.27" evidence="16"/>
<evidence type="ECO:0000256" key="6">
    <source>
        <dbReference type="ARBA" id="ARBA00022679"/>
    </source>
</evidence>
<evidence type="ECO:0000256" key="15">
    <source>
        <dbReference type="PROSITE-ProRule" id="PRU00221"/>
    </source>
</evidence>
<evidence type="ECO:0000256" key="11">
    <source>
        <dbReference type="ARBA" id="ARBA00023110"/>
    </source>
</evidence>
<dbReference type="SMART" id="SM00504">
    <property type="entry name" value="Ubox"/>
    <property type="match status" value="1"/>
</dbReference>
<accession>A0ABR4B7V2</accession>
<evidence type="ECO:0000256" key="13">
    <source>
        <dbReference type="ARBA" id="ARBA00023204"/>
    </source>
</evidence>
<dbReference type="InterPro" id="IPR013915">
    <property type="entry name" value="Prp19_cc"/>
</dbReference>
<feature type="repeat" description="WD" evidence="15">
    <location>
        <begin position="274"/>
        <end position="315"/>
    </location>
</feature>
<dbReference type="Proteomes" id="UP001590951">
    <property type="component" value="Unassembled WGS sequence"/>
</dbReference>
<proteinExistence type="inferred from homology"/>
<evidence type="ECO:0000256" key="1">
    <source>
        <dbReference type="ARBA" id="ARBA00004123"/>
    </source>
</evidence>
<keyword evidence="6 16" id="KW-0808">Transferase</keyword>
<evidence type="ECO:0000256" key="4">
    <source>
        <dbReference type="ARBA" id="ARBA00022574"/>
    </source>
</evidence>
<dbReference type="InterPro" id="IPR038959">
    <property type="entry name" value="Prp19"/>
</dbReference>
<dbReference type="SUPFAM" id="SSF50978">
    <property type="entry name" value="WD40 repeat-like"/>
    <property type="match status" value="1"/>
</dbReference>
<dbReference type="Gene3D" id="2.130.10.10">
    <property type="entry name" value="YVTN repeat-like/Quinoprotein amine dehydrogenase"/>
    <property type="match status" value="1"/>
</dbReference>
<keyword evidence="9 16" id="KW-0227">DNA damage</keyword>
<keyword evidence="10 16" id="KW-0833">Ubl conjugation pathway</keyword>
<evidence type="ECO:0000256" key="14">
    <source>
        <dbReference type="ARBA" id="ARBA00023242"/>
    </source>
</evidence>
<evidence type="ECO:0000313" key="19">
    <source>
        <dbReference type="Proteomes" id="UP001590951"/>
    </source>
</evidence>
<dbReference type="PANTHER" id="PTHR43995:SF1">
    <property type="entry name" value="PRE-MRNA-PROCESSING FACTOR 19"/>
    <property type="match status" value="1"/>
</dbReference>
<evidence type="ECO:0000256" key="2">
    <source>
        <dbReference type="ARBA" id="ARBA00004906"/>
    </source>
</evidence>
<evidence type="ECO:0000256" key="3">
    <source>
        <dbReference type="ARBA" id="ARBA00006388"/>
    </source>
</evidence>
<keyword evidence="13 16" id="KW-0234">DNA repair</keyword>
<dbReference type="CDD" id="cd16656">
    <property type="entry name" value="RING-Ubox_PRP19"/>
    <property type="match status" value="1"/>
</dbReference>
<dbReference type="SMART" id="SM00320">
    <property type="entry name" value="WD40"/>
    <property type="match status" value="6"/>
</dbReference>
<dbReference type="EMBL" id="JBHFEH010000023">
    <property type="protein sequence ID" value="KAL2053121.1"/>
    <property type="molecule type" value="Genomic_DNA"/>
</dbReference>
<keyword evidence="8" id="KW-0677">Repeat</keyword>
<feature type="repeat" description="WD" evidence="15">
    <location>
        <begin position="322"/>
        <end position="356"/>
    </location>
</feature>
<comment type="pathway">
    <text evidence="2 16">Protein modification; protein ubiquitination.</text>
</comment>
<comment type="similarity">
    <text evidence="3 16">Belongs to the WD repeat PRP19 family.</text>
</comment>
<sequence length="473" mass="50317">MLCAISGEAPQVPVASRKSGNVFEKRLIEACISENGKDPVTGEDLTLEDLVELKSSRTVRPRPPTLTSIPSLLGVFQNEWDALALETFTLRQHLTQTRQELSRALYEHDAAVRVITRLSRERDEAREALSKITINGGAATNGDAMQVDGQRLSEELVATVQSTQERLSKTRRKRAVPEEWATSDTIQSFAPLHKSKPLYTGARTVSIDASGDLALLGGSDGSAGVFSISQNKLVQEFSANSPVMVTLWAGSKAIVGTCAGTVKVFENGTEVSSFSGHAGEVTGLALHASGGILASVGVDKSYILYDLTALTQVLQIYTDSTLTTAQFHPDGHLLAAGGIDGQIRVFETKTGDIAAIFDASGPVRAMSFSENGIWLVSVVQGSTSATVWDLRKAEVAKVLEIGGQIDSVHWDYTGQFLATAGPSGITVQQYSKSAKAWSEPLKSAVPAVDAAWGSKARNLVSLDQGILTVLGSS</sequence>
<keyword evidence="12 16" id="KW-0508">mRNA splicing</keyword>
<evidence type="ECO:0000256" key="12">
    <source>
        <dbReference type="ARBA" id="ARBA00023187"/>
    </source>
</evidence>
<evidence type="ECO:0000256" key="16">
    <source>
        <dbReference type="RuleBase" id="RU367101"/>
    </source>
</evidence>
<keyword evidence="14 16" id="KW-0539">Nucleus</keyword>
<dbReference type="InterPro" id="IPR024977">
    <property type="entry name" value="Apc4-like_WD40_dom"/>
</dbReference>
<dbReference type="Pfam" id="PF08606">
    <property type="entry name" value="Prp19"/>
    <property type="match status" value="1"/>
</dbReference>
<name>A0ABR4B7V2_9LECA</name>
<keyword evidence="4 15" id="KW-0853">WD repeat</keyword>
<keyword evidence="7 16" id="KW-0747">Spliceosome</keyword>
<dbReference type="Pfam" id="PF12894">
    <property type="entry name" value="ANAPC4_WD40"/>
    <property type="match status" value="1"/>
</dbReference>
<keyword evidence="11" id="KW-0697">Rotamase</keyword>
<comment type="subunit">
    <text evidence="16">Homotetramer.</text>
</comment>
<evidence type="ECO:0000256" key="10">
    <source>
        <dbReference type="ARBA" id="ARBA00022786"/>
    </source>
</evidence>
<comment type="catalytic activity">
    <reaction evidence="16">
        <text>S-ubiquitinyl-[E2 ubiquitin-conjugating enzyme]-L-cysteine + [acceptor protein]-L-lysine = [E2 ubiquitin-conjugating enzyme]-L-cysteine + N(6)-ubiquitinyl-[acceptor protein]-L-lysine.</text>
        <dbReference type="EC" id="2.3.2.27"/>
    </reaction>
</comment>
<comment type="caution">
    <text evidence="18">The sequence shown here is derived from an EMBL/GenBank/DDBJ whole genome shotgun (WGS) entry which is preliminary data.</text>
</comment>
<feature type="domain" description="U-box" evidence="17">
    <location>
        <begin position="1"/>
        <end position="70"/>
    </location>
</feature>
<dbReference type="InterPro" id="IPR013083">
    <property type="entry name" value="Znf_RING/FYVE/PHD"/>
</dbReference>
<dbReference type="Pfam" id="PF00400">
    <property type="entry name" value="WD40"/>
    <property type="match status" value="1"/>
</dbReference>
<dbReference type="SUPFAM" id="SSF57850">
    <property type="entry name" value="RING/U-box"/>
    <property type="match status" value="1"/>
</dbReference>
<dbReference type="Gene3D" id="3.30.40.10">
    <property type="entry name" value="Zinc/RING finger domain, C3HC4 (zinc finger)"/>
    <property type="match status" value="1"/>
</dbReference>
<comment type="subcellular location">
    <subcellularLocation>
        <location evidence="1 16">Nucleus</location>
    </subcellularLocation>
</comment>
<keyword evidence="5 16" id="KW-0507">mRNA processing</keyword>
<evidence type="ECO:0000313" key="18">
    <source>
        <dbReference type="EMBL" id="KAL2053121.1"/>
    </source>
</evidence>
<evidence type="ECO:0000256" key="8">
    <source>
        <dbReference type="ARBA" id="ARBA00022737"/>
    </source>
</evidence>
<protein>
    <recommendedName>
        <fullName evidence="16">Pre-mRNA-processing factor 19</fullName>
        <ecNumber evidence="16">2.3.2.27</ecNumber>
    </recommendedName>
</protein>
<dbReference type="InterPro" id="IPR055340">
    <property type="entry name" value="RING-Ubox_PRP19"/>
</dbReference>
<evidence type="ECO:0000256" key="7">
    <source>
        <dbReference type="ARBA" id="ARBA00022728"/>
    </source>
</evidence>
<dbReference type="InterPro" id="IPR001680">
    <property type="entry name" value="WD40_rpt"/>
</dbReference>
<comment type="function">
    <text evidence="16">Ubiquitin-protein ligase which is mainly involved pre-mRNA splicing and DNA repair. Required for pre-mRNA splicing as component of the spliceosome.</text>
</comment>